<evidence type="ECO:0000313" key="9">
    <source>
        <dbReference type="Proteomes" id="UP000016368"/>
    </source>
</evidence>
<keyword evidence="5" id="KW-0564">Palmitate</keyword>
<dbReference type="EMBL" id="AEGR01000042">
    <property type="protein sequence ID" value="EGI77718.1"/>
    <property type="molecule type" value="Genomic_DNA"/>
</dbReference>
<evidence type="ECO:0000256" key="3">
    <source>
        <dbReference type="ARBA" id="ARBA00022729"/>
    </source>
</evidence>
<dbReference type="STRING" id="887062.HGR_04463"/>
<protein>
    <submittedName>
        <fullName evidence="8">D-methionine binding lipoprotein, ABC-type metal ion transport system</fullName>
    </submittedName>
</protein>
<keyword evidence="6 8" id="KW-0449">Lipoprotein</keyword>
<keyword evidence="3 7" id="KW-0732">Signal</keyword>
<proteinExistence type="inferred from homology"/>
<dbReference type="GO" id="GO:0016020">
    <property type="term" value="C:membrane"/>
    <property type="evidence" value="ECO:0007669"/>
    <property type="project" value="UniProtKB-SubCell"/>
</dbReference>
<evidence type="ECO:0000256" key="7">
    <source>
        <dbReference type="SAM" id="SignalP"/>
    </source>
</evidence>
<evidence type="ECO:0000313" key="8">
    <source>
        <dbReference type="EMBL" id="EGI77718.1"/>
    </source>
</evidence>
<evidence type="ECO:0000256" key="6">
    <source>
        <dbReference type="ARBA" id="ARBA00023288"/>
    </source>
</evidence>
<dbReference type="OrthoDB" id="9812878at2"/>
<reference evidence="8 9" key="1">
    <citation type="journal article" date="2011" name="EMBO J.">
        <title>Structural diversity of bacterial flagellar motors.</title>
        <authorList>
            <person name="Chen S."/>
            <person name="Beeby M."/>
            <person name="Murphy G.E."/>
            <person name="Leadbetter J.R."/>
            <person name="Hendrixson D.R."/>
            <person name="Briegel A."/>
            <person name="Li Z."/>
            <person name="Shi J."/>
            <person name="Tocheva E.I."/>
            <person name="Muller A."/>
            <person name="Dobro M.J."/>
            <person name="Jensen G.J."/>
        </authorList>
    </citation>
    <scope>NUCLEOTIDE SEQUENCE [LARGE SCALE GENOMIC DNA]</scope>
    <source>
        <strain evidence="8 9">ATCC 19624</strain>
    </source>
</reference>
<dbReference type="Gene3D" id="3.40.190.10">
    <property type="entry name" value="Periplasmic binding protein-like II"/>
    <property type="match status" value="2"/>
</dbReference>
<dbReference type="PANTHER" id="PTHR30429:SF1">
    <property type="entry name" value="D-METHIONINE-BINDING LIPOPROTEIN METQ-RELATED"/>
    <property type="match status" value="1"/>
</dbReference>
<evidence type="ECO:0000256" key="2">
    <source>
        <dbReference type="ARBA" id="ARBA00008973"/>
    </source>
</evidence>
<keyword evidence="4" id="KW-0472">Membrane</keyword>
<feature type="signal peptide" evidence="7">
    <location>
        <begin position="1"/>
        <end position="23"/>
    </location>
</feature>
<dbReference type="PANTHER" id="PTHR30429">
    <property type="entry name" value="D-METHIONINE-BINDING LIPOPROTEIN METQ"/>
    <property type="match status" value="1"/>
</dbReference>
<accession>F3KR17</accession>
<comment type="subcellular location">
    <subcellularLocation>
        <location evidence="1">Membrane</location>
        <topology evidence="1">Lipid-anchor</topology>
    </subcellularLocation>
</comment>
<evidence type="ECO:0000256" key="1">
    <source>
        <dbReference type="ARBA" id="ARBA00004635"/>
    </source>
</evidence>
<dbReference type="AlphaFoldDB" id="F3KR17"/>
<evidence type="ECO:0000256" key="4">
    <source>
        <dbReference type="ARBA" id="ARBA00023136"/>
    </source>
</evidence>
<comment type="caution">
    <text evidence="8">The sequence shown here is derived from an EMBL/GenBank/DDBJ whole genome shotgun (WGS) entry which is preliminary data.</text>
</comment>
<keyword evidence="9" id="KW-1185">Reference proteome</keyword>
<dbReference type="Pfam" id="PF03180">
    <property type="entry name" value="Lipoprotein_9"/>
    <property type="match status" value="1"/>
</dbReference>
<dbReference type="InterPro" id="IPR004872">
    <property type="entry name" value="Lipoprotein_NlpA"/>
</dbReference>
<evidence type="ECO:0000256" key="5">
    <source>
        <dbReference type="ARBA" id="ARBA00023139"/>
    </source>
</evidence>
<dbReference type="eggNOG" id="COG1464">
    <property type="taxonomic scope" value="Bacteria"/>
</dbReference>
<dbReference type="Proteomes" id="UP000016368">
    <property type="component" value="Unassembled WGS sequence"/>
</dbReference>
<name>F3KR17_9BURK</name>
<dbReference type="SUPFAM" id="SSF53850">
    <property type="entry name" value="Periplasmic binding protein-like II"/>
    <property type="match status" value="1"/>
</dbReference>
<sequence>MRFSILLRTTLAFFALLAATAWAQAPLKIGVTPGPLADSAEVAAREARKQGLEVQIVEFSDWITPNTALAAKDLDANYFQHHAFLDNAVRERGYKFRSIGVGLQGSLGLYSARYKRIEDIPTGARLAIANDPANQTRALGFLRDIGLITLNVRTPRAITPDDIATNPKKLKLVEIPGPQLVRSFEDVDVEVSPPSSFVTAGRKDVAHAALRYSLDDDSYWAIQFVAREDNAADPRLAKYIAIYQASEAVRTQLHASYGSNTHFYRLAWMKQKPQP</sequence>
<gene>
    <name evidence="8" type="ORF">HGR_04463</name>
</gene>
<organism evidence="8 9">
    <name type="scientific">Hylemonella gracilis ATCC 19624</name>
    <dbReference type="NCBI Taxonomy" id="887062"/>
    <lineage>
        <taxon>Bacteria</taxon>
        <taxon>Pseudomonadati</taxon>
        <taxon>Pseudomonadota</taxon>
        <taxon>Betaproteobacteria</taxon>
        <taxon>Burkholderiales</taxon>
        <taxon>Comamonadaceae</taxon>
        <taxon>Hylemonella</taxon>
    </lineage>
</organism>
<feature type="chain" id="PRO_5003298284" evidence="7">
    <location>
        <begin position="24"/>
        <end position="275"/>
    </location>
</feature>
<dbReference type="RefSeq" id="WP_006296875.1">
    <property type="nucleotide sequence ID" value="NZ_AEGR01000042.1"/>
</dbReference>
<comment type="similarity">
    <text evidence="2">Belongs to the NlpA lipoprotein family.</text>
</comment>